<dbReference type="EMBL" id="AMWN01000003">
    <property type="protein sequence ID" value="EXJ91075.1"/>
    <property type="molecule type" value="Genomic_DNA"/>
</dbReference>
<feature type="transmembrane region" description="Helical" evidence="5">
    <location>
        <begin position="12"/>
        <end position="33"/>
    </location>
</feature>
<keyword evidence="2 5" id="KW-0812">Transmembrane</keyword>
<comment type="subcellular location">
    <subcellularLocation>
        <location evidence="1">Membrane</location>
        <topology evidence="1">Multi-pass membrane protein</topology>
    </subcellularLocation>
</comment>
<dbReference type="HOGENOM" id="CLU_033465_3_1_1"/>
<dbReference type="STRING" id="1182541.W9YN21"/>
<dbReference type="OrthoDB" id="3358017at2759"/>
<dbReference type="PANTHER" id="PTHR31465:SF35">
    <property type="entry name" value="RTA1 DOMAIN PROTEIN-RELATED"/>
    <property type="match status" value="1"/>
</dbReference>
<evidence type="ECO:0000256" key="5">
    <source>
        <dbReference type="SAM" id="Phobius"/>
    </source>
</evidence>
<evidence type="ECO:0008006" key="8">
    <source>
        <dbReference type="Google" id="ProtNLM"/>
    </source>
</evidence>
<name>W9YN21_9EURO</name>
<feature type="transmembrane region" description="Helical" evidence="5">
    <location>
        <begin position="152"/>
        <end position="174"/>
    </location>
</feature>
<dbReference type="GeneID" id="19159068"/>
<feature type="transmembrane region" description="Helical" evidence="5">
    <location>
        <begin position="115"/>
        <end position="140"/>
    </location>
</feature>
<proteinExistence type="predicted"/>
<dbReference type="AlphaFoldDB" id="W9YN21"/>
<evidence type="ECO:0000313" key="6">
    <source>
        <dbReference type="EMBL" id="EXJ91075.1"/>
    </source>
</evidence>
<keyword evidence="7" id="KW-1185">Reference proteome</keyword>
<keyword evidence="4 5" id="KW-0472">Membrane</keyword>
<keyword evidence="3 5" id="KW-1133">Transmembrane helix</keyword>
<evidence type="ECO:0000256" key="3">
    <source>
        <dbReference type="ARBA" id="ARBA00022989"/>
    </source>
</evidence>
<accession>W9YN21</accession>
<evidence type="ECO:0000313" key="7">
    <source>
        <dbReference type="Proteomes" id="UP000019484"/>
    </source>
</evidence>
<organism evidence="6 7">
    <name type="scientific">Capronia coronata CBS 617.96</name>
    <dbReference type="NCBI Taxonomy" id="1182541"/>
    <lineage>
        <taxon>Eukaryota</taxon>
        <taxon>Fungi</taxon>
        <taxon>Dikarya</taxon>
        <taxon>Ascomycota</taxon>
        <taxon>Pezizomycotina</taxon>
        <taxon>Eurotiomycetes</taxon>
        <taxon>Chaetothyriomycetidae</taxon>
        <taxon>Chaetothyriales</taxon>
        <taxon>Herpotrichiellaceae</taxon>
        <taxon>Capronia</taxon>
    </lineage>
</organism>
<gene>
    <name evidence="6" type="ORF">A1O1_04182</name>
</gene>
<dbReference type="PANTHER" id="PTHR31465">
    <property type="entry name" value="PROTEIN RTA1-RELATED"/>
    <property type="match status" value="1"/>
</dbReference>
<dbReference type="RefSeq" id="XP_007723269.1">
    <property type="nucleotide sequence ID" value="XM_007725079.1"/>
</dbReference>
<feature type="transmembrane region" description="Helical" evidence="5">
    <location>
        <begin position="195"/>
        <end position="213"/>
    </location>
</feature>
<comment type="caution">
    <text evidence="6">The sequence shown here is derived from an EMBL/GenBank/DDBJ whole genome shotgun (WGS) entry which is preliminary data.</text>
</comment>
<feature type="transmembrane region" description="Helical" evidence="5">
    <location>
        <begin position="73"/>
        <end position="95"/>
    </location>
</feature>
<feature type="transmembrane region" description="Helical" evidence="5">
    <location>
        <begin position="233"/>
        <end position="252"/>
    </location>
</feature>
<dbReference type="eggNOG" id="ENOG502QURG">
    <property type="taxonomic scope" value="Eukaryota"/>
</dbReference>
<dbReference type="InterPro" id="IPR007568">
    <property type="entry name" value="RTA1"/>
</dbReference>
<sequence>MAGQESHYDYVPSLAAAVIFVVVFALLSLYHLYLLVEKRVWFCVPLLVGGVFEVVGFTGRAVGHSDGTSLPPYILQALLILLAPILFAASTYMLLGRIMRQTGAESYSVIRVNWLTKVFVVGDIFCFLAQALGGGMLAGADTAEDSSRGEKVILFGLVLQIVIFGGFLVVALLFHQRLRRKPTDLAVSGGVPWQRLMVTMYGVSGFITLRNLFRVIEYALGDDGYLLTNEWPIYILDALPMAAVLGITVFWYQCDIGKANSGISLQRVSV</sequence>
<dbReference type="GO" id="GO:0016020">
    <property type="term" value="C:membrane"/>
    <property type="evidence" value="ECO:0007669"/>
    <property type="project" value="UniProtKB-SubCell"/>
</dbReference>
<feature type="transmembrane region" description="Helical" evidence="5">
    <location>
        <begin position="40"/>
        <end position="61"/>
    </location>
</feature>
<evidence type="ECO:0000256" key="1">
    <source>
        <dbReference type="ARBA" id="ARBA00004141"/>
    </source>
</evidence>
<reference evidence="6 7" key="1">
    <citation type="submission" date="2013-03" db="EMBL/GenBank/DDBJ databases">
        <title>The Genome Sequence of Capronia coronata CBS 617.96.</title>
        <authorList>
            <consortium name="The Broad Institute Genomics Platform"/>
            <person name="Cuomo C."/>
            <person name="de Hoog S."/>
            <person name="Gorbushina A."/>
            <person name="Walker B."/>
            <person name="Young S.K."/>
            <person name="Zeng Q."/>
            <person name="Gargeya S."/>
            <person name="Fitzgerald M."/>
            <person name="Haas B."/>
            <person name="Abouelleil A."/>
            <person name="Allen A.W."/>
            <person name="Alvarado L."/>
            <person name="Arachchi H.M."/>
            <person name="Berlin A.M."/>
            <person name="Chapman S.B."/>
            <person name="Gainer-Dewar J."/>
            <person name="Goldberg J."/>
            <person name="Griggs A."/>
            <person name="Gujja S."/>
            <person name="Hansen M."/>
            <person name="Howarth C."/>
            <person name="Imamovic A."/>
            <person name="Ireland A."/>
            <person name="Larimer J."/>
            <person name="McCowan C."/>
            <person name="Murphy C."/>
            <person name="Pearson M."/>
            <person name="Poon T.W."/>
            <person name="Priest M."/>
            <person name="Roberts A."/>
            <person name="Saif S."/>
            <person name="Shea T."/>
            <person name="Sisk P."/>
            <person name="Sykes S."/>
            <person name="Wortman J."/>
            <person name="Nusbaum C."/>
            <person name="Birren B."/>
        </authorList>
    </citation>
    <scope>NUCLEOTIDE SEQUENCE [LARGE SCALE GENOMIC DNA]</scope>
    <source>
        <strain evidence="6 7">CBS 617.96</strain>
    </source>
</reference>
<dbReference type="Proteomes" id="UP000019484">
    <property type="component" value="Unassembled WGS sequence"/>
</dbReference>
<protein>
    <recommendedName>
        <fullName evidence="8">RTA1 like protein</fullName>
    </recommendedName>
</protein>
<evidence type="ECO:0000256" key="4">
    <source>
        <dbReference type="ARBA" id="ARBA00023136"/>
    </source>
</evidence>
<evidence type="ECO:0000256" key="2">
    <source>
        <dbReference type="ARBA" id="ARBA00022692"/>
    </source>
</evidence>
<dbReference type="Pfam" id="PF04479">
    <property type="entry name" value="RTA1"/>
    <property type="match status" value="1"/>
</dbReference>